<dbReference type="InterPro" id="IPR003717">
    <property type="entry name" value="RecO"/>
</dbReference>
<keyword evidence="4 7" id="KW-0233">DNA recombination</keyword>
<comment type="caution">
    <text evidence="9">The sequence shown here is derived from an EMBL/GenBank/DDBJ whole genome shotgun (WGS) entry which is preliminary data.</text>
</comment>
<evidence type="ECO:0000256" key="5">
    <source>
        <dbReference type="ARBA" id="ARBA00023204"/>
    </source>
</evidence>
<evidence type="ECO:0000256" key="2">
    <source>
        <dbReference type="ARBA" id="ARBA00021310"/>
    </source>
</evidence>
<proteinExistence type="inferred from homology"/>
<comment type="function">
    <text evidence="7">Involved in DNA repair and RecF pathway recombination.</text>
</comment>
<dbReference type="Gene3D" id="2.40.50.140">
    <property type="entry name" value="Nucleic acid-binding proteins"/>
    <property type="match status" value="1"/>
</dbReference>
<keyword evidence="5 7" id="KW-0234">DNA repair</keyword>
<dbReference type="GO" id="GO:0006310">
    <property type="term" value="P:DNA recombination"/>
    <property type="evidence" value="ECO:0007669"/>
    <property type="project" value="UniProtKB-UniRule"/>
</dbReference>
<evidence type="ECO:0000256" key="3">
    <source>
        <dbReference type="ARBA" id="ARBA00022763"/>
    </source>
</evidence>
<dbReference type="PANTHER" id="PTHR33991:SF1">
    <property type="entry name" value="DNA REPAIR PROTEIN RECO"/>
    <property type="match status" value="1"/>
</dbReference>
<dbReference type="SUPFAM" id="SSF57863">
    <property type="entry name" value="ArfGap/RecO-like zinc finger"/>
    <property type="match status" value="1"/>
</dbReference>
<evidence type="ECO:0000256" key="7">
    <source>
        <dbReference type="HAMAP-Rule" id="MF_00201"/>
    </source>
</evidence>
<keyword evidence="3 7" id="KW-0227">DNA damage</keyword>
<gene>
    <name evidence="7 9" type="primary">recO</name>
    <name evidence="9" type="ORF">ENG14_01380</name>
</gene>
<name>A0A7C1ATX0_9BACT</name>
<dbReference type="InterPro" id="IPR022572">
    <property type="entry name" value="DNA_rep/recomb_RecO_N"/>
</dbReference>
<dbReference type="Proteomes" id="UP000886355">
    <property type="component" value="Unassembled WGS sequence"/>
</dbReference>
<evidence type="ECO:0000256" key="4">
    <source>
        <dbReference type="ARBA" id="ARBA00023172"/>
    </source>
</evidence>
<accession>A0A7C1ATX0</accession>
<comment type="similarity">
    <text evidence="1 7">Belongs to the RecO family.</text>
</comment>
<evidence type="ECO:0000256" key="1">
    <source>
        <dbReference type="ARBA" id="ARBA00007452"/>
    </source>
</evidence>
<evidence type="ECO:0000256" key="6">
    <source>
        <dbReference type="ARBA" id="ARBA00033409"/>
    </source>
</evidence>
<dbReference type="InterPro" id="IPR042242">
    <property type="entry name" value="RecO_C"/>
</dbReference>
<dbReference type="HAMAP" id="MF_00201">
    <property type="entry name" value="RecO"/>
    <property type="match status" value="1"/>
</dbReference>
<dbReference type="AlphaFoldDB" id="A0A7C1ATX0"/>
<reference evidence="9" key="1">
    <citation type="journal article" date="2020" name="mSystems">
        <title>Genome- and Community-Level Interaction Insights into Carbon Utilization and Element Cycling Functions of Hydrothermarchaeota in Hydrothermal Sediment.</title>
        <authorList>
            <person name="Zhou Z."/>
            <person name="Liu Y."/>
            <person name="Xu W."/>
            <person name="Pan J."/>
            <person name="Luo Z.H."/>
            <person name="Li M."/>
        </authorList>
    </citation>
    <scope>NUCLEOTIDE SEQUENCE [LARGE SCALE GENOMIC DNA]</scope>
    <source>
        <strain evidence="9">HyVt-19</strain>
    </source>
</reference>
<dbReference type="InterPro" id="IPR037278">
    <property type="entry name" value="ARFGAP/RecO"/>
</dbReference>
<dbReference type="GO" id="GO:0006302">
    <property type="term" value="P:double-strand break repair"/>
    <property type="evidence" value="ECO:0007669"/>
    <property type="project" value="TreeGrafter"/>
</dbReference>
<dbReference type="GO" id="GO:0043590">
    <property type="term" value="C:bacterial nucleoid"/>
    <property type="evidence" value="ECO:0007669"/>
    <property type="project" value="TreeGrafter"/>
</dbReference>
<evidence type="ECO:0000313" key="9">
    <source>
        <dbReference type="EMBL" id="HDL89539.1"/>
    </source>
</evidence>
<dbReference type="SUPFAM" id="SSF50249">
    <property type="entry name" value="Nucleic acid-binding proteins"/>
    <property type="match status" value="1"/>
</dbReference>
<dbReference type="EMBL" id="DQZW01000067">
    <property type="protein sequence ID" value="HDL89539.1"/>
    <property type="molecule type" value="Genomic_DNA"/>
</dbReference>
<dbReference type="Pfam" id="PF02565">
    <property type="entry name" value="RecO_C"/>
    <property type="match status" value="1"/>
</dbReference>
<evidence type="ECO:0000259" key="8">
    <source>
        <dbReference type="Pfam" id="PF11967"/>
    </source>
</evidence>
<dbReference type="InterPro" id="IPR012340">
    <property type="entry name" value="NA-bd_OB-fold"/>
</dbReference>
<sequence>MTEILDNVLVLDVKDVSESDQIVIFLKKPGIKLAGFAKGARKSHKRFVNTLQPLNYITLKYKTTPSGSWLQESKLIRPYIVGRENYELLGTKHVIREALLKLLPENDRYEGLFDLVISCLTVLDKKKKLEPAGILCIFLVRYMSLLGYMPPFDKCSICGKELEKTERWVWQLVPIRTTCAIHRLSGSLKWEWDLEILKILQNIPQWPVDKLWNIKITRSKQRTLLHNLSTWFEVTAHKKLRSLLWLQRTMENVNSQNSGS</sequence>
<protein>
    <recommendedName>
        <fullName evidence="2 7">DNA repair protein RecO</fullName>
    </recommendedName>
    <alternativeName>
        <fullName evidence="6 7">Recombination protein O</fullName>
    </alternativeName>
</protein>
<dbReference type="NCBIfam" id="TIGR00613">
    <property type="entry name" value="reco"/>
    <property type="match status" value="1"/>
</dbReference>
<organism evidence="9">
    <name type="scientific">Thermodesulforhabdus norvegica</name>
    <dbReference type="NCBI Taxonomy" id="39841"/>
    <lineage>
        <taxon>Bacteria</taxon>
        <taxon>Pseudomonadati</taxon>
        <taxon>Thermodesulfobacteriota</taxon>
        <taxon>Syntrophobacteria</taxon>
        <taxon>Syntrophobacterales</taxon>
        <taxon>Thermodesulforhabdaceae</taxon>
        <taxon>Thermodesulforhabdus</taxon>
    </lineage>
</organism>
<feature type="domain" description="DNA replication/recombination mediator RecO N-terminal" evidence="8">
    <location>
        <begin position="1"/>
        <end position="79"/>
    </location>
</feature>
<dbReference type="Pfam" id="PF11967">
    <property type="entry name" value="RecO_N"/>
    <property type="match status" value="1"/>
</dbReference>
<dbReference type="Gene3D" id="1.20.1440.120">
    <property type="entry name" value="Recombination protein O, C-terminal domain"/>
    <property type="match status" value="1"/>
</dbReference>
<dbReference type="PANTHER" id="PTHR33991">
    <property type="entry name" value="DNA REPAIR PROTEIN RECO"/>
    <property type="match status" value="1"/>
</dbReference>